<evidence type="ECO:0000259" key="13">
    <source>
        <dbReference type="PROSITE" id="PS50109"/>
    </source>
</evidence>
<dbReference type="EC" id="2.7.13.3" evidence="3"/>
<dbReference type="InterPro" id="IPR036097">
    <property type="entry name" value="HisK_dim/P_sf"/>
</dbReference>
<dbReference type="PROSITE" id="PS50109">
    <property type="entry name" value="HIS_KIN"/>
    <property type="match status" value="1"/>
</dbReference>
<protein>
    <recommendedName>
        <fullName evidence="3">histidine kinase</fullName>
        <ecNumber evidence="3">2.7.13.3</ecNumber>
    </recommendedName>
</protein>
<dbReference type="SMART" id="SM00387">
    <property type="entry name" value="HATPase_c"/>
    <property type="match status" value="1"/>
</dbReference>
<reference evidence="15 16" key="1">
    <citation type="submission" date="2021-01" db="EMBL/GenBank/DDBJ databases">
        <title>Genomics of switchgrass bacterial isolates.</title>
        <authorList>
            <person name="Shade A."/>
        </authorList>
    </citation>
    <scope>NUCLEOTIDE SEQUENCE [LARGE SCALE GENOMIC DNA]</scope>
    <source>
        <strain evidence="15 16">PvP111</strain>
    </source>
</reference>
<dbReference type="SUPFAM" id="SSF158472">
    <property type="entry name" value="HAMP domain-like"/>
    <property type="match status" value="1"/>
</dbReference>
<evidence type="ECO:0000256" key="4">
    <source>
        <dbReference type="ARBA" id="ARBA00022553"/>
    </source>
</evidence>
<dbReference type="SMART" id="SM00304">
    <property type="entry name" value="HAMP"/>
    <property type="match status" value="1"/>
</dbReference>
<name>A0ABS2KY85_9NOCA</name>
<evidence type="ECO:0000256" key="2">
    <source>
        <dbReference type="ARBA" id="ARBA00004236"/>
    </source>
</evidence>
<dbReference type="Pfam" id="PF00512">
    <property type="entry name" value="HisKA"/>
    <property type="match status" value="1"/>
</dbReference>
<dbReference type="Gene3D" id="3.30.565.10">
    <property type="entry name" value="Histidine kinase-like ATPase, C-terminal domain"/>
    <property type="match status" value="1"/>
</dbReference>
<dbReference type="InterPro" id="IPR005467">
    <property type="entry name" value="His_kinase_dom"/>
</dbReference>
<feature type="compositionally biased region" description="Pro residues" evidence="11">
    <location>
        <begin position="103"/>
        <end position="126"/>
    </location>
</feature>
<proteinExistence type="predicted"/>
<evidence type="ECO:0000256" key="11">
    <source>
        <dbReference type="SAM" id="MobiDB-lite"/>
    </source>
</evidence>
<dbReference type="InterPro" id="IPR003594">
    <property type="entry name" value="HATPase_dom"/>
</dbReference>
<dbReference type="InterPro" id="IPR003660">
    <property type="entry name" value="HAMP_dom"/>
</dbReference>
<feature type="transmembrane region" description="Helical" evidence="12">
    <location>
        <begin position="20"/>
        <end position="41"/>
    </location>
</feature>
<keyword evidence="9" id="KW-0902">Two-component regulatory system</keyword>
<dbReference type="InterPro" id="IPR003661">
    <property type="entry name" value="HisK_dim/P_dom"/>
</dbReference>
<evidence type="ECO:0000256" key="5">
    <source>
        <dbReference type="ARBA" id="ARBA00022679"/>
    </source>
</evidence>
<evidence type="ECO:0000256" key="8">
    <source>
        <dbReference type="ARBA" id="ARBA00022989"/>
    </source>
</evidence>
<feature type="region of interest" description="Disordered" evidence="11">
    <location>
        <begin position="101"/>
        <end position="137"/>
    </location>
</feature>
<dbReference type="PROSITE" id="PS50885">
    <property type="entry name" value="HAMP"/>
    <property type="match status" value="1"/>
</dbReference>
<keyword evidence="5" id="KW-0808">Transferase</keyword>
<keyword evidence="4" id="KW-0597">Phosphoprotein</keyword>
<evidence type="ECO:0000313" key="16">
    <source>
        <dbReference type="Proteomes" id="UP000703038"/>
    </source>
</evidence>
<dbReference type="PANTHER" id="PTHR45436">
    <property type="entry name" value="SENSOR HISTIDINE KINASE YKOH"/>
    <property type="match status" value="1"/>
</dbReference>
<keyword evidence="8 12" id="KW-1133">Transmembrane helix</keyword>
<evidence type="ECO:0000256" key="7">
    <source>
        <dbReference type="ARBA" id="ARBA00022777"/>
    </source>
</evidence>
<sequence length="458" mass="48302">MTTPPRRGLRTGSLRLRLLVSVMSVVLVLLVGIVVATTVLLQRQLEASAGDSLAGRTATAQQLLDNGADPTEIVSATQGENVAAQLVTTDGRVVGDLALRATTPPPALRPPTTPGDGPPPGPPPGPEETRPTRVSTTTLTDGSVLTVAVDTSSIDAVQRQLLVVLIPLVLVASAVAALLMAVVVGASLRPLRSMTALARSITRGNRGDRLAPTRSDTELGKTATAFDEMLDELEGAEARERATADRTRQFVDDAAHDLRTPVAGISAAAETLLRGGVDTEREVRERLLASMIRESRRASRLIDDLLMSARTDDDVELDRSDHDLLALARADADRARLLAPDSTVVVTGESVVAPVDAARIARILANLSDNALRHGPPEGVVTVDVRDAGATATIRVSDEGPGIGTRDRERIFDRMVRLDSARTSEGSGLGLTIARTYARAHGGDVVYDGTAFVLTVPR</sequence>
<dbReference type="InterPro" id="IPR004358">
    <property type="entry name" value="Sig_transdc_His_kin-like_C"/>
</dbReference>
<evidence type="ECO:0000313" key="15">
    <source>
        <dbReference type="EMBL" id="MBM7416872.1"/>
    </source>
</evidence>
<dbReference type="PRINTS" id="PR00344">
    <property type="entry name" value="BCTRLSENSOR"/>
</dbReference>
<dbReference type="SUPFAM" id="SSF47384">
    <property type="entry name" value="Homodimeric domain of signal transducing histidine kinase"/>
    <property type="match status" value="1"/>
</dbReference>
<comment type="caution">
    <text evidence="15">The sequence shown here is derived from an EMBL/GenBank/DDBJ whole genome shotgun (WGS) entry which is preliminary data.</text>
</comment>
<evidence type="ECO:0000256" key="1">
    <source>
        <dbReference type="ARBA" id="ARBA00000085"/>
    </source>
</evidence>
<evidence type="ECO:0000256" key="3">
    <source>
        <dbReference type="ARBA" id="ARBA00012438"/>
    </source>
</evidence>
<organism evidence="15 16">
    <name type="scientific">Rhodococcoides corynebacterioides</name>
    <dbReference type="NCBI Taxonomy" id="53972"/>
    <lineage>
        <taxon>Bacteria</taxon>
        <taxon>Bacillati</taxon>
        <taxon>Actinomycetota</taxon>
        <taxon>Actinomycetes</taxon>
        <taxon>Mycobacteriales</taxon>
        <taxon>Nocardiaceae</taxon>
        <taxon>Rhodococcoides</taxon>
    </lineage>
</organism>
<evidence type="ECO:0000256" key="10">
    <source>
        <dbReference type="ARBA" id="ARBA00023136"/>
    </source>
</evidence>
<dbReference type="Pfam" id="PF02518">
    <property type="entry name" value="HATPase_c"/>
    <property type="match status" value="1"/>
</dbReference>
<dbReference type="Proteomes" id="UP000703038">
    <property type="component" value="Unassembled WGS sequence"/>
</dbReference>
<keyword evidence="6 12" id="KW-0812">Transmembrane</keyword>
<evidence type="ECO:0000256" key="12">
    <source>
        <dbReference type="SAM" id="Phobius"/>
    </source>
</evidence>
<feature type="domain" description="Histidine kinase" evidence="13">
    <location>
        <begin position="253"/>
        <end position="458"/>
    </location>
</feature>
<dbReference type="PANTHER" id="PTHR45436:SF5">
    <property type="entry name" value="SENSOR HISTIDINE KINASE TRCS"/>
    <property type="match status" value="1"/>
</dbReference>
<keyword evidence="16" id="KW-1185">Reference proteome</keyword>
<dbReference type="CDD" id="cd00082">
    <property type="entry name" value="HisKA"/>
    <property type="match status" value="1"/>
</dbReference>
<dbReference type="RefSeq" id="WP_204869585.1">
    <property type="nucleotide sequence ID" value="NZ_JAFBBK010000001.1"/>
</dbReference>
<dbReference type="CDD" id="cd06225">
    <property type="entry name" value="HAMP"/>
    <property type="match status" value="1"/>
</dbReference>
<keyword evidence="10 12" id="KW-0472">Membrane</keyword>
<comment type="subcellular location">
    <subcellularLocation>
        <location evidence="2">Cell membrane</location>
    </subcellularLocation>
</comment>
<dbReference type="InterPro" id="IPR050428">
    <property type="entry name" value="TCS_sensor_his_kinase"/>
</dbReference>
<evidence type="ECO:0000259" key="14">
    <source>
        <dbReference type="PROSITE" id="PS50885"/>
    </source>
</evidence>
<accession>A0ABS2KY85</accession>
<dbReference type="EMBL" id="JAFBBK010000001">
    <property type="protein sequence ID" value="MBM7416872.1"/>
    <property type="molecule type" value="Genomic_DNA"/>
</dbReference>
<dbReference type="SMART" id="SM00388">
    <property type="entry name" value="HisKA"/>
    <property type="match status" value="1"/>
</dbReference>
<feature type="domain" description="HAMP" evidence="14">
    <location>
        <begin position="185"/>
        <end position="238"/>
    </location>
</feature>
<dbReference type="Gene3D" id="6.10.340.10">
    <property type="match status" value="1"/>
</dbReference>
<evidence type="ECO:0000256" key="9">
    <source>
        <dbReference type="ARBA" id="ARBA00023012"/>
    </source>
</evidence>
<evidence type="ECO:0000256" key="6">
    <source>
        <dbReference type="ARBA" id="ARBA00022692"/>
    </source>
</evidence>
<dbReference type="SUPFAM" id="SSF55874">
    <property type="entry name" value="ATPase domain of HSP90 chaperone/DNA topoisomerase II/histidine kinase"/>
    <property type="match status" value="1"/>
</dbReference>
<gene>
    <name evidence="15" type="ORF">JOE42_003605</name>
</gene>
<dbReference type="CDD" id="cd00075">
    <property type="entry name" value="HATPase"/>
    <property type="match status" value="1"/>
</dbReference>
<dbReference type="InterPro" id="IPR036890">
    <property type="entry name" value="HATPase_C_sf"/>
</dbReference>
<keyword evidence="7 15" id="KW-0418">Kinase</keyword>
<comment type="catalytic activity">
    <reaction evidence="1">
        <text>ATP + protein L-histidine = ADP + protein N-phospho-L-histidine.</text>
        <dbReference type="EC" id="2.7.13.3"/>
    </reaction>
</comment>
<dbReference type="GO" id="GO:0016301">
    <property type="term" value="F:kinase activity"/>
    <property type="evidence" value="ECO:0007669"/>
    <property type="project" value="UniProtKB-KW"/>
</dbReference>
<dbReference type="Gene3D" id="1.10.287.130">
    <property type="match status" value="1"/>
</dbReference>
<feature type="transmembrane region" description="Helical" evidence="12">
    <location>
        <begin position="161"/>
        <end position="188"/>
    </location>
</feature>
<dbReference type="Pfam" id="PF00672">
    <property type="entry name" value="HAMP"/>
    <property type="match status" value="1"/>
</dbReference>